<protein>
    <submittedName>
        <fullName evidence="2">Uncharacterized protein</fullName>
    </submittedName>
</protein>
<proteinExistence type="predicted"/>
<evidence type="ECO:0000313" key="2">
    <source>
        <dbReference type="EMBL" id="CAI6333402.1"/>
    </source>
</evidence>
<comment type="caution">
    <text evidence="2">The sequence shown here is derived from an EMBL/GenBank/DDBJ whole genome shotgun (WGS) entry which is preliminary data.</text>
</comment>
<dbReference type="AlphaFoldDB" id="A0A9W4UE82"/>
<sequence>MRAIGEDIFCCKFRLATVVVLSWRLFSGWLLINYLFKSGTAMYVVPATVMACDMVSLRMTTADVSCYELKYGTRGSAHWPL</sequence>
<evidence type="ECO:0000313" key="3">
    <source>
        <dbReference type="Proteomes" id="UP001152607"/>
    </source>
</evidence>
<dbReference type="Proteomes" id="UP001152607">
    <property type="component" value="Unassembled WGS sequence"/>
</dbReference>
<dbReference type="EMBL" id="CAOQHR010000004">
    <property type="protein sequence ID" value="CAI6333402.1"/>
    <property type="molecule type" value="Genomic_DNA"/>
</dbReference>
<feature type="transmembrane region" description="Helical" evidence="1">
    <location>
        <begin position="12"/>
        <end position="36"/>
    </location>
</feature>
<keyword evidence="1" id="KW-0812">Transmembrane</keyword>
<name>A0A9W4UE82_9PLEO</name>
<keyword evidence="1" id="KW-1133">Transmembrane helix</keyword>
<accession>A0A9W4UE82</accession>
<reference evidence="2" key="1">
    <citation type="submission" date="2023-01" db="EMBL/GenBank/DDBJ databases">
        <authorList>
            <person name="Van Ghelder C."/>
            <person name="Rancurel C."/>
        </authorList>
    </citation>
    <scope>NUCLEOTIDE SEQUENCE</scope>
    <source>
        <strain evidence="2">CNCM I-4278</strain>
    </source>
</reference>
<organism evidence="2 3">
    <name type="scientific">Periconia digitata</name>
    <dbReference type="NCBI Taxonomy" id="1303443"/>
    <lineage>
        <taxon>Eukaryota</taxon>
        <taxon>Fungi</taxon>
        <taxon>Dikarya</taxon>
        <taxon>Ascomycota</taxon>
        <taxon>Pezizomycotina</taxon>
        <taxon>Dothideomycetes</taxon>
        <taxon>Pleosporomycetidae</taxon>
        <taxon>Pleosporales</taxon>
        <taxon>Massarineae</taxon>
        <taxon>Periconiaceae</taxon>
        <taxon>Periconia</taxon>
    </lineage>
</organism>
<keyword evidence="3" id="KW-1185">Reference proteome</keyword>
<keyword evidence="1" id="KW-0472">Membrane</keyword>
<gene>
    <name evidence="2" type="ORF">PDIGIT_LOCUS6440</name>
</gene>
<evidence type="ECO:0000256" key="1">
    <source>
        <dbReference type="SAM" id="Phobius"/>
    </source>
</evidence>